<dbReference type="InterPro" id="IPR029052">
    <property type="entry name" value="Metallo-depent_PP-like"/>
</dbReference>
<dbReference type="STRING" id="1121331.SAMN02745248_00479"/>
<dbReference type="Gene3D" id="3.60.21.10">
    <property type="match status" value="1"/>
</dbReference>
<evidence type="ECO:0000313" key="4">
    <source>
        <dbReference type="Proteomes" id="UP000183952"/>
    </source>
</evidence>
<dbReference type="PANTHER" id="PTHR30337">
    <property type="entry name" value="COMPONENT OF ATP-DEPENDENT DSDNA EXONUCLEASE"/>
    <property type="match status" value="1"/>
</dbReference>
<keyword evidence="3" id="KW-0540">Nuclease</keyword>
<dbReference type="GO" id="GO:0004527">
    <property type="term" value="F:exonuclease activity"/>
    <property type="evidence" value="ECO:0007669"/>
    <property type="project" value="UniProtKB-KW"/>
</dbReference>
<dbReference type="SUPFAM" id="SSF56300">
    <property type="entry name" value="Metallo-dependent phosphatases"/>
    <property type="match status" value="1"/>
</dbReference>
<gene>
    <name evidence="3" type="ORF">SAMN02745248_00479</name>
</gene>
<dbReference type="PANTHER" id="PTHR30337:SF7">
    <property type="entry name" value="PHOSPHOESTERASE"/>
    <property type="match status" value="1"/>
</dbReference>
<feature type="domain" description="Calcineurin-like phosphoesterase" evidence="2">
    <location>
        <begin position="1"/>
        <end position="193"/>
    </location>
</feature>
<dbReference type="CDD" id="cd00840">
    <property type="entry name" value="MPP_Mre11_N"/>
    <property type="match status" value="1"/>
</dbReference>
<keyword evidence="1" id="KW-0378">Hydrolase</keyword>
<sequence>MKIIHCADLHLDSKMETNLNVEKARERRIELLNTFKRMVEYAKKNSVRAIIIAGDLFDKKNITLSAKNMVIDQIRENSQVDFYYLTGNHEMNGFISNISEIPNNLKLFEKEWKSYNLTENNKRPIVITGVELSGDNESDIYSTLELDYEAFNVVVLHGQISEYTAREGGEIIDLSRLKNKNIDYLALGHVHEYQEGELPPRGEYCYAGCLEGRGFDECGEHGFVELDIDEVTHIYKKKFVSFAYRNLYCIFVDVTGCNTTSDMERCINKELEMSCCQPRDLVKIVLEGKVDVECEKDIEALVQLFSSSFYKIKIYDHTKLAINYQNYLLDASLKGEFVRAVQNETSLDEQERAEIIRCGIQALEGEEIEI</sequence>
<dbReference type="InterPro" id="IPR004843">
    <property type="entry name" value="Calcineurin-like_PHP"/>
</dbReference>
<proteinExistence type="predicted"/>
<evidence type="ECO:0000259" key="2">
    <source>
        <dbReference type="Pfam" id="PF00149"/>
    </source>
</evidence>
<evidence type="ECO:0000313" key="3">
    <source>
        <dbReference type="EMBL" id="SHJ58620.1"/>
    </source>
</evidence>
<keyword evidence="3" id="KW-0269">Exonuclease</keyword>
<organism evidence="3 4">
    <name type="scientific">Hathewaya proteolytica DSM 3090</name>
    <dbReference type="NCBI Taxonomy" id="1121331"/>
    <lineage>
        <taxon>Bacteria</taxon>
        <taxon>Bacillati</taxon>
        <taxon>Bacillota</taxon>
        <taxon>Clostridia</taxon>
        <taxon>Eubacteriales</taxon>
        <taxon>Clostridiaceae</taxon>
        <taxon>Hathewaya</taxon>
    </lineage>
</organism>
<name>A0A1M6KI96_9CLOT</name>
<evidence type="ECO:0000256" key="1">
    <source>
        <dbReference type="ARBA" id="ARBA00022801"/>
    </source>
</evidence>
<dbReference type="Proteomes" id="UP000183952">
    <property type="component" value="Unassembled WGS sequence"/>
</dbReference>
<dbReference type="OrthoDB" id="9773856at2"/>
<keyword evidence="4" id="KW-1185">Reference proteome</keyword>
<dbReference type="Pfam" id="PF00149">
    <property type="entry name" value="Metallophos"/>
    <property type="match status" value="1"/>
</dbReference>
<dbReference type="RefSeq" id="WP_072901899.1">
    <property type="nucleotide sequence ID" value="NZ_FRAD01000004.1"/>
</dbReference>
<dbReference type="InterPro" id="IPR050535">
    <property type="entry name" value="DNA_Repair-Maintenance_Comp"/>
</dbReference>
<dbReference type="EMBL" id="FRAD01000004">
    <property type="protein sequence ID" value="SHJ58620.1"/>
    <property type="molecule type" value="Genomic_DNA"/>
</dbReference>
<dbReference type="AlphaFoldDB" id="A0A1M6KI96"/>
<reference evidence="3 4" key="1">
    <citation type="submission" date="2016-11" db="EMBL/GenBank/DDBJ databases">
        <authorList>
            <person name="Jaros S."/>
            <person name="Januszkiewicz K."/>
            <person name="Wedrychowicz H."/>
        </authorList>
    </citation>
    <scope>NUCLEOTIDE SEQUENCE [LARGE SCALE GENOMIC DNA]</scope>
    <source>
        <strain evidence="3 4">DSM 3090</strain>
    </source>
</reference>
<protein>
    <submittedName>
        <fullName evidence="3">DNA repair exonuclease SbcCD nuclease subunit</fullName>
    </submittedName>
</protein>
<dbReference type="InterPro" id="IPR041796">
    <property type="entry name" value="Mre11_N"/>
</dbReference>
<accession>A0A1M6KI96</accession>